<feature type="transmembrane region" description="Helical" evidence="1">
    <location>
        <begin position="35"/>
        <end position="56"/>
    </location>
</feature>
<evidence type="ECO:0000256" key="1">
    <source>
        <dbReference type="SAM" id="Phobius"/>
    </source>
</evidence>
<dbReference type="AlphaFoldDB" id="A0A9P1IBY5"/>
<proteinExistence type="predicted"/>
<dbReference type="EMBL" id="CANHGI010000002">
    <property type="protein sequence ID" value="CAI5442023.1"/>
    <property type="molecule type" value="Genomic_DNA"/>
</dbReference>
<keyword evidence="3" id="KW-1185">Reference proteome</keyword>
<reference evidence="2" key="1">
    <citation type="submission" date="2022-11" db="EMBL/GenBank/DDBJ databases">
        <authorList>
            <person name="Kikuchi T."/>
        </authorList>
    </citation>
    <scope>NUCLEOTIDE SEQUENCE</scope>
    <source>
        <strain evidence="2">PS1010</strain>
    </source>
</reference>
<protein>
    <submittedName>
        <fullName evidence="2">Uncharacterized protein</fullName>
    </submittedName>
</protein>
<accession>A0A9P1IBY5</accession>
<comment type="caution">
    <text evidence="2">The sequence shown here is derived from an EMBL/GenBank/DDBJ whole genome shotgun (WGS) entry which is preliminary data.</text>
</comment>
<keyword evidence="1" id="KW-1133">Transmembrane helix</keyword>
<keyword evidence="1" id="KW-0472">Membrane</keyword>
<dbReference type="Proteomes" id="UP001152747">
    <property type="component" value="Unassembled WGS sequence"/>
</dbReference>
<name>A0A9P1IBY5_9PELO</name>
<organism evidence="2 3">
    <name type="scientific">Caenorhabditis angaria</name>
    <dbReference type="NCBI Taxonomy" id="860376"/>
    <lineage>
        <taxon>Eukaryota</taxon>
        <taxon>Metazoa</taxon>
        <taxon>Ecdysozoa</taxon>
        <taxon>Nematoda</taxon>
        <taxon>Chromadorea</taxon>
        <taxon>Rhabditida</taxon>
        <taxon>Rhabditina</taxon>
        <taxon>Rhabditomorpha</taxon>
        <taxon>Rhabditoidea</taxon>
        <taxon>Rhabditidae</taxon>
        <taxon>Peloderinae</taxon>
        <taxon>Caenorhabditis</taxon>
    </lineage>
</organism>
<sequence>MHPTRSHPLFIRSSRIPLRSPFGTLLPINMHCTSVISLLLSIAVFTSAVNAFYLYLPRNYEPIEDQLILFDQSQLIPIGQLTQDQLQKRTTKSSIRRRSADCRCNFKVCTMHCLS</sequence>
<evidence type="ECO:0000313" key="3">
    <source>
        <dbReference type="Proteomes" id="UP001152747"/>
    </source>
</evidence>
<keyword evidence="1" id="KW-0812">Transmembrane</keyword>
<evidence type="ECO:0000313" key="2">
    <source>
        <dbReference type="EMBL" id="CAI5442023.1"/>
    </source>
</evidence>
<gene>
    <name evidence="2" type="ORF">CAMP_LOCUS4660</name>
</gene>